<name>A0A5A9VZX2_9GAMM</name>
<dbReference type="EMBL" id="SMRS01000007">
    <property type="protein sequence ID" value="KAA0874050.1"/>
    <property type="molecule type" value="Genomic_DNA"/>
</dbReference>
<evidence type="ECO:0000259" key="1">
    <source>
        <dbReference type="Pfam" id="PF13116"/>
    </source>
</evidence>
<dbReference type="InterPro" id="IPR011836">
    <property type="entry name" value="YhdP"/>
</dbReference>
<feature type="domain" description="YhdP central" evidence="1">
    <location>
        <begin position="867"/>
        <end position="1194"/>
    </location>
</feature>
<gene>
    <name evidence="2" type="ORF">E1H14_09730</name>
</gene>
<dbReference type="OrthoDB" id="9762238at2"/>
<evidence type="ECO:0000313" key="3">
    <source>
        <dbReference type="Proteomes" id="UP000325302"/>
    </source>
</evidence>
<evidence type="ECO:0000313" key="2">
    <source>
        <dbReference type="EMBL" id="KAA0874050.1"/>
    </source>
</evidence>
<accession>A0A5A9VZX2</accession>
<proteinExistence type="predicted"/>
<dbReference type="AlphaFoldDB" id="A0A5A9VZX2"/>
<dbReference type="Pfam" id="PF13116">
    <property type="entry name" value="YhdP"/>
    <property type="match status" value="2"/>
</dbReference>
<comment type="caution">
    <text evidence="2">The sequence shown here is derived from an EMBL/GenBank/DDBJ whole genome shotgun (WGS) entry which is preliminary data.</text>
</comment>
<reference evidence="2 3" key="1">
    <citation type="submission" date="2019-03" db="EMBL/GenBank/DDBJ databases">
        <title>Nitrincola sp. nov. isolated from an Indian soda lake.</title>
        <authorList>
            <person name="Joshi A."/>
            <person name="Thite S.V."/>
            <person name="Joseph N."/>
            <person name="Dhotre D."/>
            <person name="Moorthy M."/>
            <person name="Shouche Y.S."/>
        </authorList>
    </citation>
    <scope>NUCLEOTIDE SEQUENCE [LARGE SCALE GENOMIC DNA]</scope>
    <source>
        <strain evidence="2 3">MEB193</strain>
    </source>
</reference>
<organism evidence="2 3">
    <name type="scientific">Nitrincola tapanii</name>
    <dbReference type="NCBI Taxonomy" id="1708751"/>
    <lineage>
        <taxon>Bacteria</taxon>
        <taxon>Pseudomonadati</taxon>
        <taxon>Pseudomonadota</taxon>
        <taxon>Gammaproteobacteria</taxon>
        <taxon>Oceanospirillales</taxon>
        <taxon>Oceanospirillaceae</taxon>
        <taxon>Nitrincola</taxon>
    </lineage>
</organism>
<feature type="domain" description="YhdP central" evidence="1">
    <location>
        <begin position="4"/>
        <end position="864"/>
    </location>
</feature>
<protein>
    <recommendedName>
        <fullName evidence="1">YhdP central domain-containing protein</fullName>
    </recommendedName>
</protein>
<dbReference type="RefSeq" id="WP_149391282.1">
    <property type="nucleotide sequence ID" value="NZ_SMRS01000007.1"/>
</dbReference>
<dbReference type="PANTHER" id="PTHR38690:SF1">
    <property type="entry name" value="PROTEASE"/>
    <property type="match status" value="1"/>
</dbReference>
<dbReference type="PANTHER" id="PTHR38690">
    <property type="entry name" value="PROTEASE-RELATED"/>
    <property type="match status" value="1"/>
</dbReference>
<sequence>MDATQLLKRLISLLKWLLITLALCFVLLRLSLPWMSQQQARWLPSLMESSGLDLEVSSLTLRMDGFLPYLALQDLRVQWGEAGSPHLSLRAQSLELWLDPWRSLLFRTPVLRYAHLSDADLHWQEQKEAWLRSQASLPEPDADPVAKWMRWLLLQPEWVVDNLSVGLKAEEGDLLLIAPIHASFKGEGQSYAVQGSLQIPQLGQDTQLAFALQGQELDLQRPLFGQYEFYLSSDALGTDLLRFIDLPLPIQSLHLGTEIWGAWQAGQLTRLQGQINLDRLDIDYPGWPNLQNFSTRFDLQPLVEPSLAQENLYQLHLFNTQWSWQETLTPLPDLVVNAKWQEGHWPSLQQLFVTEVNLEAVSGWLLTQPDLPTPAQSLIQDLGLQGALENLVLDWTQERALTDPLIYAELAGVAIAPWQDAPGGEGIEGYLEASLSAGQVWLDSQQFQLYFPELFDAPWQYQQAQGLVAWQLSPESLLIQSHNLHLKNAALQAQGRFSLYRPFDLKEQAEFTLMIGLHQSDALQTPYYLPDVLNPSLRSWLSEAVHAGRIEEAGLLLHMGLRSEVEARLPLSLQMFFALDQVDFDYQPGWPRVQEAKAKMLLQGERLDLNIESGRLLNTQVTEGQVILPEAGAPLEVSLQLQGPLQDLDQLLKSPVLDTFLPDELKNWQMQGQAQTALSLSLPLEADAVPGVQVKTQIEQGRMQAEAYRIQIDQIQGALEYDSAKGLEAEKLTGRFYGEEVQARIGSNDPSSVELVLNSRLSLENLGNWLEQPLPEFLSGQLNYQANLEFCADQQRCPLILIRSDLRGIGIDLPFELGKTPEQAASTRIDYYPLHQRAYINYRDQARAVVGLETTLRGHVRLNAGPLTLPVSQVGEAWRWQLESDEFSGVIRRRVDSPVILAEMAHITLQTAERSALVVESEVEVLAPTQRPGDFPALNLQIDALSWNQKDLGRWQLEMRPQGNHLLLPKIQADLQDLRLEGQGRWIGSRTELNLTSQGQDLGNLLQRWQWGHPIETQSVMARAQMEWPGAPWQFRLANLSGFFSFEALDGRLIETSQGANLLRVFGILNLSTLTRRLRFDFSDLLKKGVVFDRLAASYDITQGIAQTQEPLSLKGPSADIQMQGQIDLVQGQLNKQIEVAIPLGSNLTLGAALLGAPYVAGAIFIVDRVLGDRIEKMTSIRYRLSGDWSDPQVQLLNTP</sequence>
<dbReference type="Proteomes" id="UP000325302">
    <property type="component" value="Unassembled WGS sequence"/>
</dbReference>
<dbReference type="InterPro" id="IPR025263">
    <property type="entry name" value="YhdP_central"/>
</dbReference>
<keyword evidence="3" id="KW-1185">Reference proteome</keyword>